<organism evidence="18 19">
    <name type="scientific">Malassezia globosa (strain ATCC MYA-4612 / CBS 7966)</name>
    <name type="common">Dandruff-associated fungus</name>
    <dbReference type="NCBI Taxonomy" id="425265"/>
    <lineage>
        <taxon>Eukaryota</taxon>
        <taxon>Fungi</taxon>
        <taxon>Dikarya</taxon>
        <taxon>Basidiomycota</taxon>
        <taxon>Ustilaginomycotina</taxon>
        <taxon>Malasseziomycetes</taxon>
        <taxon>Malasseziales</taxon>
        <taxon>Malasseziaceae</taxon>
        <taxon>Malassezia</taxon>
    </lineage>
</organism>
<keyword evidence="13" id="KW-0670">Pyruvate</keyword>
<dbReference type="NCBIfam" id="TIGR01064">
    <property type="entry name" value="pyruv_kin"/>
    <property type="match status" value="1"/>
</dbReference>
<dbReference type="GO" id="GO:0016301">
    <property type="term" value="F:kinase activity"/>
    <property type="evidence" value="ECO:0007669"/>
    <property type="project" value="UniProtKB-KW"/>
</dbReference>
<sequence>MSQIEWFASLNPIEHNFENAYLRKTSIIATIGPKTNSVEMLHKLRNAGVNIVRLNASHGDHGYFQSVIDNCRQVEREAPGRPLAIALDTKGPEMRTGVMIDNQDVPIPAGHEMIVTTDEYYADKCSAEYLYIDYPNLPAKVVPDRLIYIDDGILSLRVLRIEGNNVFVRSENHGTLSSRKGVNLPLTEVDLPAVSEKDVKDLVFAAEQEADIVFASFIRTRDDIVKIRSLLGKRGGHMRIIAKIENHQGLQNFDEIMAEADGIMVARGDLGIEIPAPQVFLAQKMMISRCNIAGKPVICATQMLESMTQNIRPTRAEVSDVANAVVDGADCVMLSGETAKGAYPVESVRYMAETAYMAERSLSYQAIFNQMRSLLRPSTMTNETIALVAVSASLEQKADAILLMSTSGETARLVSKYRPPCPILVVTRNIYTTRTCHLSRGTYPFHYPLPHIEDMSRWQEDVDNRIKFGLSEALKLGIIKKGGTVVAVQGWRGGRGYTNSLRILTVPTTSEGYILESTTAN</sequence>
<dbReference type="SUPFAM" id="SSF52935">
    <property type="entry name" value="PK C-terminal domain-like"/>
    <property type="match status" value="1"/>
</dbReference>
<dbReference type="PRINTS" id="PR01050">
    <property type="entry name" value="PYRUVTKNASE"/>
</dbReference>
<protein>
    <recommendedName>
        <fullName evidence="5 15">Pyruvate kinase</fullName>
        <ecNumber evidence="5 15">2.7.1.40</ecNumber>
    </recommendedName>
</protein>
<dbReference type="InterPro" id="IPR040442">
    <property type="entry name" value="Pyrv_kinase-like_dom_sf"/>
</dbReference>
<dbReference type="KEGG" id="mgl:MGL_3294"/>
<evidence type="ECO:0000256" key="3">
    <source>
        <dbReference type="ARBA" id="ARBA00004997"/>
    </source>
</evidence>
<evidence type="ECO:0000313" key="18">
    <source>
        <dbReference type="EMBL" id="EDP42536.1"/>
    </source>
</evidence>
<dbReference type="Gene3D" id="3.40.1380.20">
    <property type="entry name" value="Pyruvate kinase, C-terminal domain"/>
    <property type="match status" value="1"/>
</dbReference>
<evidence type="ECO:0000256" key="5">
    <source>
        <dbReference type="ARBA" id="ARBA00012142"/>
    </source>
</evidence>
<dbReference type="PANTHER" id="PTHR11817">
    <property type="entry name" value="PYRUVATE KINASE"/>
    <property type="match status" value="1"/>
</dbReference>
<dbReference type="InParanoid" id="A8Q8L9"/>
<dbReference type="InterPro" id="IPR015806">
    <property type="entry name" value="Pyrv_Knase_insert_dom_sf"/>
</dbReference>
<dbReference type="InterPro" id="IPR015795">
    <property type="entry name" value="Pyrv_Knase_C"/>
</dbReference>
<keyword evidence="10" id="KW-0067">ATP-binding</keyword>
<name>A8Q8L9_MALGO</name>
<dbReference type="InterPro" id="IPR015813">
    <property type="entry name" value="Pyrv/PenolPyrv_kinase-like_dom"/>
</dbReference>
<comment type="similarity">
    <text evidence="4 15">Belongs to the pyruvate kinase family.</text>
</comment>
<comment type="pathway">
    <text evidence="3 15">Carbohydrate degradation; glycolysis; pyruvate from D-glyceraldehyde 3-phosphate: step 5/5.</text>
</comment>
<evidence type="ECO:0000259" key="16">
    <source>
        <dbReference type="Pfam" id="PF00224"/>
    </source>
</evidence>
<dbReference type="GeneID" id="5854056"/>
<evidence type="ECO:0000256" key="1">
    <source>
        <dbReference type="ARBA" id="ARBA00001946"/>
    </source>
</evidence>
<gene>
    <name evidence="18" type="ORF">MGL_3294</name>
</gene>
<evidence type="ECO:0000256" key="15">
    <source>
        <dbReference type="RuleBase" id="RU000504"/>
    </source>
</evidence>
<evidence type="ECO:0000256" key="11">
    <source>
        <dbReference type="ARBA" id="ARBA00022842"/>
    </source>
</evidence>
<feature type="domain" description="Pyruvate kinase C-terminal" evidence="17">
    <location>
        <begin position="383"/>
        <end position="504"/>
    </location>
</feature>
<dbReference type="AlphaFoldDB" id="A8Q8L9"/>
<dbReference type="GO" id="GO:0000287">
    <property type="term" value="F:magnesium ion binding"/>
    <property type="evidence" value="ECO:0007669"/>
    <property type="project" value="InterPro"/>
</dbReference>
<dbReference type="STRING" id="425265.A8Q8L9"/>
<evidence type="ECO:0000256" key="2">
    <source>
        <dbReference type="ARBA" id="ARBA00001958"/>
    </source>
</evidence>
<dbReference type="FunFam" id="3.20.20.60:FF:000025">
    <property type="entry name" value="Pyruvate kinase"/>
    <property type="match status" value="1"/>
</dbReference>
<dbReference type="InterPro" id="IPR011037">
    <property type="entry name" value="Pyrv_Knase-like_insert_dom_sf"/>
</dbReference>
<dbReference type="EMBL" id="AAYY01000011">
    <property type="protein sequence ID" value="EDP42536.1"/>
    <property type="molecule type" value="Genomic_DNA"/>
</dbReference>
<dbReference type="FunCoup" id="A8Q8L9">
    <property type="interactions" value="257"/>
</dbReference>
<comment type="caution">
    <text evidence="18">The sequence shown here is derived from an EMBL/GenBank/DDBJ whole genome shotgun (WGS) entry which is preliminary data.</text>
</comment>
<keyword evidence="11 15" id="KW-0460">Magnesium</keyword>
<keyword evidence="19" id="KW-1185">Reference proteome</keyword>
<evidence type="ECO:0000256" key="4">
    <source>
        <dbReference type="ARBA" id="ARBA00008663"/>
    </source>
</evidence>
<comment type="cofactor">
    <cofactor evidence="2">
        <name>K(+)</name>
        <dbReference type="ChEBI" id="CHEBI:29103"/>
    </cofactor>
</comment>
<comment type="catalytic activity">
    <reaction evidence="14 15">
        <text>pyruvate + ATP = phosphoenolpyruvate + ADP + H(+)</text>
        <dbReference type="Rhea" id="RHEA:18157"/>
        <dbReference type="ChEBI" id="CHEBI:15361"/>
        <dbReference type="ChEBI" id="CHEBI:15378"/>
        <dbReference type="ChEBI" id="CHEBI:30616"/>
        <dbReference type="ChEBI" id="CHEBI:58702"/>
        <dbReference type="ChEBI" id="CHEBI:456216"/>
        <dbReference type="EC" id="2.7.1.40"/>
    </reaction>
</comment>
<evidence type="ECO:0000256" key="8">
    <source>
        <dbReference type="ARBA" id="ARBA00022741"/>
    </source>
</evidence>
<evidence type="ECO:0000256" key="9">
    <source>
        <dbReference type="ARBA" id="ARBA00022777"/>
    </source>
</evidence>
<dbReference type="GO" id="GO:0030955">
    <property type="term" value="F:potassium ion binding"/>
    <property type="evidence" value="ECO:0007669"/>
    <property type="project" value="InterPro"/>
</dbReference>
<evidence type="ECO:0000259" key="17">
    <source>
        <dbReference type="Pfam" id="PF02887"/>
    </source>
</evidence>
<comment type="cofactor">
    <cofactor evidence="1">
        <name>Mg(2+)</name>
        <dbReference type="ChEBI" id="CHEBI:18420"/>
    </cofactor>
</comment>
<dbReference type="SUPFAM" id="SSF50800">
    <property type="entry name" value="PK beta-barrel domain-like"/>
    <property type="match status" value="1"/>
</dbReference>
<keyword evidence="9 15" id="KW-0418">Kinase</keyword>
<evidence type="ECO:0000256" key="6">
    <source>
        <dbReference type="ARBA" id="ARBA00022679"/>
    </source>
</evidence>
<evidence type="ECO:0000256" key="12">
    <source>
        <dbReference type="ARBA" id="ARBA00023152"/>
    </source>
</evidence>
<dbReference type="GO" id="GO:0004743">
    <property type="term" value="F:pyruvate kinase activity"/>
    <property type="evidence" value="ECO:0007669"/>
    <property type="project" value="UniProtKB-EC"/>
</dbReference>
<feature type="domain" description="Pyruvate kinase barrel" evidence="16">
    <location>
        <begin position="23"/>
        <end position="348"/>
    </location>
</feature>
<dbReference type="Pfam" id="PF00224">
    <property type="entry name" value="PK"/>
    <property type="match status" value="1"/>
</dbReference>
<dbReference type="NCBIfam" id="NF004491">
    <property type="entry name" value="PRK05826.1"/>
    <property type="match status" value="1"/>
</dbReference>
<keyword evidence="8" id="KW-0547">Nucleotide-binding</keyword>
<evidence type="ECO:0000256" key="14">
    <source>
        <dbReference type="ARBA" id="ARBA00048152"/>
    </source>
</evidence>
<evidence type="ECO:0000256" key="13">
    <source>
        <dbReference type="ARBA" id="ARBA00023317"/>
    </source>
</evidence>
<dbReference type="Gene3D" id="3.20.20.60">
    <property type="entry name" value="Phosphoenolpyruvate-binding domains"/>
    <property type="match status" value="1"/>
</dbReference>
<dbReference type="InterPro" id="IPR036918">
    <property type="entry name" value="Pyrv_Knase_C_sf"/>
</dbReference>
<dbReference type="OrthoDB" id="108365at2759"/>
<dbReference type="Gene3D" id="2.40.33.10">
    <property type="entry name" value="PK beta-barrel domain-like"/>
    <property type="match status" value="1"/>
</dbReference>
<dbReference type="OMA" id="RVHHIGE"/>
<reference evidence="18 19" key="1">
    <citation type="journal article" date="2007" name="Proc. Natl. Acad. Sci. U.S.A.">
        <title>Dandruff-associated Malassezia genomes reveal convergent and divergent virulence traits shared with plant and human fungal pathogens.</title>
        <authorList>
            <person name="Xu J."/>
            <person name="Saunders C.W."/>
            <person name="Hu P."/>
            <person name="Grant R.A."/>
            <person name="Boekhout T."/>
            <person name="Kuramae E.E."/>
            <person name="Kronstad J.W."/>
            <person name="Deangelis Y.M."/>
            <person name="Reeder N.L."/>
            <person name="Johnstone K.R."/>
            <person name="Leland M."/>
            <person name="Fieno A.M."/>
            <person name="Begley W.M."/>
            <person name="Sun Y."/>
            <person name="Lacey M.P."/>
            <person name="Chaudhary T."/>
            <person name="Keough T."/>
            <person name="Chu L."/>
            <person name="Sears R."/>
            <person name="Yuan B."/>
            <person name="Dawson T.L.Jr."/>
        </authorList>
    </citation>
    <scope>NUCLEOTIDE SEQUENCE [LARGE SCALE GENOMIC DNA]</scope>
    <source>
        <strain evidence="19">ATCC MYA-4612 / CBS 7966</strain>
    </source>
</reference>
<keyword evidence="6 15" id="KW-0808">Transferase</keyword>
<dbReference type="SUPFAM" id="SSF51621">
    <property type="entry name" value="Phosphoenolpyruvate/pyruvate domain"/>
    <property type="match status" value="1"/>
</dbReference>
<dbReference type="InterPro" id="IPR001697">
    <property type="entry name" value="Pyr_Knase"/>
</dbReference>
<keyword evidence="7" id="KW-0479">Metal-binding</keyword>
<proteinExistence type="inferred from homology"/>
<evidence type="ECO:0000256" key="10">
    <source>
        <dbReference type="ARBA" id="ARBA00022840"/>
    </source>
</evidence>
<dbReference type="UniPathway" id="UPA00109">
    <property type="reaction ID" value="UER00188"/>
</dbReference>
<evidence type="ECO:0000313" key="19">
    <source>
        <dbReference type="Proteomes" id="UP000008837"/>
    </source>
</evidence>
<dbReference type="EC" id="2.7.1.40" evidence="5 15"/>
<evidence type="ECO:0000256" key="7">
    <source>
        <dbReference type="ARBA" id="ARBA00022723"/>
    </source>
</evidence>
<dbReference type="CDD" id="cd00288">
    <property type="entry name" value="Pyruvate_Kinase"/>
    <property type="match status" value="1"/>
</dbReference>
<dbReference type="RefSeq" id="XP_001729750.1">
    <property type="nucleotide sequence ID" value="XM_001729698.1"/>
</dbReference>
<accession>A8Q8L9</accession>
<dbReference type="FunFam" id="2.40.33.10:FF:000001">
    <property type="entry name" value="Pyruvate kinase"/>
    <property type="match status" value="1"/>
</dbReference>
<dbReference type="InterPro" id="IPR015793">
    <property type="entry name" value="Pyrv_Knase_brl"/>
</dbReference>
<dbReference type="GO" id="GO:0005524">
    <property type="term" value="F:ATP binding"/>
    <property type="evidence" value="ECO:0007669"/>
    <property type="project" value="UniProtKB-KW"/>
</dbReference>
<dbReference type="Pfam" id="PF02887">
    <property type="entry name" value="PK_C"/>
    <property type="match status" value="1"/>
</dbReference>
<dbReference type="VEuPathDB" id="FungiDB:MGL_3294"/>
<dbReference type="Proteomes" id="UP000008837">
    <property type="component" value="Unassembled WGS sequence"/>
</dbReference>
<keyword evidence="12 15" id="KW-0324">Glycolysis</keyword>